<evidence type="ECO:0000313" key="1">
    <source>
        <dbReference type="EMBL" id="MFD2541380.1"/>
    </source>
</evidence>
<keyword evidence="2" id="KW-1185">Reference proteome</keyword>
<comment type="caution">
    <text evidence="1">The sequence shown here is derived from an EMBL/GenBank/DDBJ whole genome shotgun (WGS) entry which is preliminary data.</text>
</comment>
<dbReference type="Proteomes" id="UP001597467">
    <property type="component" value="Unassembled WGS sequence"/>
</dbReference>
<protein>
    <submittedName>
        <fullName evidence="1">Uncharacterized protein</fullName>
    </submittedName>
</protein>
<reference evidence="2" key="1">
    <citation type="journal article" date="2019" name="Int. J. Syst. Evol. Microbiol.">
        <title>The Global Catalogue of Microorganisms (GCM) 10K type strain sequencing project: providing services to taxonomists for standard genome sequencing and annotation.</title>
        <authorList>
            <consortium name="The Broad Institute Genomics Platform"/>
            <consortium name="The Broad Institute Genome Sequencing Center for Infectious Disease"/>
            <person name="Wu L."/>
            <person name="Ma J."/>
        </authorList>
    </citation>
    <scope>NUCLEOTIDE SEQUENCE [LARGE SCALE GENOMIC DNA]</scope>
    <source>
        <strain evidence="2">KCTC 42808</strain>
    </source>
</reference>
<sequence length="210" mass="24548">MEIDPLELQFGRKSSFTIDSIFKNPEFKNYKREYKFHQFKYKDSLKIEIEGKEEIFNSSINVVVIKKDVAKIIFDIVNQNINNEKELLNSLDIDSTMVNQVIKTAEKQFNKNSSSLIFNLILNGMVYGSLSSGNTLELQSVQKKSEVFYTKYTREYDIEPKKIFETGEIFFADKDNHIYIVLIKVIDKQPLIKTELAADINNWLFSLKFL</sequence>
<accession>A0ABW5JZI8</accession>
<dbReference type="RefSeq" id="WP_379901029.1">
    <property type="nucleotide sequence ID" value="NZ_JBHULM010000007.1"/>
</dbReference>
<gene>
    <name evidence="1" type="ORF">ACFSSB_03550</name>
</gene>
<organism evidence="1 2">
    <name type="scientific">Lacinutrix gracilariae</name>
    <dbReference type="NCBI Taxonomy" id="1747198"/>
    <lineage>
        <taxon>Bacteria</taxon>
        <taxon>Pseudomonadati</taxon>
        <taxon>Bacteroidota</taxon>
        <taxon>Flavobacteriia</taxon>
        <taxon>Flavobacteriales</taxon>
        <taxon>Flavobacteriaceae</taxon>
        <taxon>Lacinutrix</taxon>
    </lineage>
</organism>
<evidence type="ECO:0000313" key="2">
    <source>
        <dbReference type="Proteomes" id="UP001597467"/>
    </source>
</evidence>
<name>A0ABW5JZI8_9FLAO</name>
<dbReference type="EMBL" id="JBHULM010000007">
    <property type="protein sequence ID" value="MFD2541380.1"/>
    <property type="molecule type" value="Genomic_DNA"/>
</dbReference>
<proteinExistence type="predicted"/>